<dbReference type="GO" id="GO:0034039">
    <property type="term" value="F:8-oxo-7,8-dihydroguanine DNA N-glycosylase activity"/>
    <property type="evidence" value="ECO:0007669"/>
    <property type="project" value="TreeGrafter"/>
</dbReference>
<feature type="domain" description="FPG-type" evidence="17">
    <location>
        <begin position="256"/>
        <end position="290"/>
    </location>
</feature>
<dbReference type="SMART" id="SM01232">
    <property type="entry name" value="H2TH"/>
    <property type="match status" value="1"/>
</dbReference>
<dbReference type="EMBL" id="CP034438">
    <property type="protein sequence ID" value="AZN29575.1"/>
    <property type="molecule type" value="Genomic_DNA"/>
</dbReference>
<evidence type="ECO:0000256" key="11">
    <source>
        <dbReference type="ARBA" id="ARBA00023204"/>
    </source>
</evidence>
<dbReference type="GO" id="GO:0008270">
    <property type="term" value="F:zinc ion binding"/>
    <property type="evidence" value="ECO:0007669"/>
    <property type="project" value="UniProtKB-KW"/>
</dbReference>
<dbReference type="PROSITE" id="PS51066">
    <property type="entry name" value="ZF_FPG_2"/>
    <property type="match status" value="1"/>
</dbReference>
<dbReference type="OrthoDB" id="9800855at2"/>
<dbReference type="KEGG" id="fsl:EJO69_04080"/>
<dbReference type="SMART" id="SM00898">
    <property type="entry name" value="Fapy_DNA_glyco"/>
    <property type="match status" value="1"/>
</dbReference>
<comment type="catalytic activity">
    <reaction evidence="1">
        <text>Hydrolysis of DNA containing ring-opened 7-methylguanine residues, releasing 2,6-diamino-4-hydroxy-5-(N-methyl)formamidopyrimidine.</text>
        <dbReference type="EC" id="3.2.2.23"/>
    </reaction>
</comment>
<dbReference type="AlphaFoldDB" id="A0A3Q8WUQ9"/>
<evidence type="ECO:0000259" key="18">
    <source>
        <dbReference type="PROSITE" id="PS51068"/>
    </source>
</evidence>
<dbReference type="InterPro" id="IPR012319">
    <property type="entry name" value="FPG_cat"/>
</dbReference>
<evidence type="ECO:0000256" key="9">
    <source>
        <dbReference type="ARBA" id="ARBA00022833"/>
    </source>
</evidence>
<gene>
    <name evidence="19" type="ORF">EJO69_04080</name>
</gene>
<reference evidence="19 20" key="1">
    <citation type="submission" date="2018-12" db="EMBL/GenBank/DDBJ databases">
        <title>Complete genome sequence of Flaviflexus salsibiostraticola KCTC 33148.</title>
        <authorList>
            <person name="Bae J.-W."/>
        </authorList>
    </citation>
    <scope>NUCLEOTIDE SEQUENCE [LARGE SCALE GENOMIC DNA]</scope>
    <source>
        <strain evidence="19 20">KCTC 33148</strain>
    </source>
</reference>
<comment type="cofactor">
    <cofactor evidence="2">
        <name>Zn(2+)</name>
        <dbReference type="ChEBI" id="CHEBI:29105"/>
    </cofactor>
</comment>
<keyword evidence="7 16" id="KW-0863">Zinc-finger</keyword>
<dbReference type="Pfam" id="PF01149">
    <property type="entry name" value="Fapy_DNA_glyco"/>
    <property type="match status" value="1"/>
</dbReference>
<evidence type="ECO:0000256" key="6">
    <source>
        <dbReference type="ARBA" id="ARBA00022763"/>
    </source>
</evidence>
<dbReference type="CDD" id="cd08966">
    <property type="entry name" value="EcFpg-like_N"/>
    <property type="match status" value="1"/>
</dbReference>
<dbReference type="SUPFAM" id="SSF57716">
    <property type="entry name" value="Glucocorticoid receptor-like (DNA-binding domain)"/>
    <property type="match status" value="1"/>
</dbReference>
<dbReference type="GO" id="GO:0140078">
    <property type="term" value="F:class I DNA-(apurinic or apyrimidinic site) endonuclease activity"/>
    <property type="evidence" value="ECO:0007669"/>
    <property type="project" value="UniProtKB-EC"/>
</dbReference>
<keyword evidence="10" id="KW-0238">DNA-binding</keyword>
<keyword evidence="11" id="KW-0234">DNA repair</keyword>
<evidence type="ECO:0000256" key="1">
    <source>
        <dbReference type="ARBA" id="ARBA00001668"/>
    </source>
</evidence>
<dbReference type="InterPro" id="IPR015887">
    <property type="entry name" value="DNA_glyclase_Znf_dom_DNA_BS"/>
</dbReference>
<dbReference type="InterPro" id="IPR010663">
    <property type="entry name" value="Znf_FPG/IleRS"/>
</dbReference>
<evidence type="ECO:0000256" key="10">
    <source>
        <dbReference type="ARBA" id="ARBA00023125"/>
    </source>
</evidence>
<accession>A0A3Q8WUQ9</accession>
<dbReference type="PROSITE" id="PS51068">
    <property type="entry name" value="FPG_CAT"/>
    <property type="match status" value="1"/>
</dbReference>
<dbReference type="Pfam" id="PF06831">
    <property type="entry name" value="H2TH"/>
    <property type="match status" value="1"/>
</dbReference>
<organism evidence="19 20">
    <name type="scientific">Flaviflexus salsibiostraticola</name>
    <dbReference type="NCBI Taxonomy" id="1282737"/>
    <lineage>
        <taxon>Bacteria</taxon>
        <taxon>Bacillati</taxon>
        <taxon>Actinomycetota</taxon>
        <taxon>Actinomycetes</taxon>
        <taxon>Actinomycetales</taxon>
        <taxon>Actinomycetaceae</taxon>
        <taxon>Flaviflexus</taxon>
    </lineage>
</organism>
<dbReference type="NCBIfam" id="TIGR00577">
    <property type="entry name" value="fpg"/>
    <property type="match status" value="1"/>
</dbReference>
<dbReference type="Gene3D" id="3.20.190.10">
    <property type="entry name" value="MutM-like, N-terminal"/>
    <property type="match status" value="1"/>
</dbReference>
<dbReference type="Gene3D" id="1.10.8.50">
    <property type="match status" value="1"/>
</dbReference>
<dbReference type="SUPFAM" id="SSF46946">
    <property type="entry name" value="S13-like H2TH domain"/>
    <property type="match status" value="1"/>
</dbReference>
<comment type="subunit">
    <text evidence="4">Monomer.</text>
</comment>
<keyword evidence="14 19" id="KW-0326">Glycosidase</keyword>
<dbReference type="InterPro" id="IPR035937">
    <property type="entry name" value="FPG_N"/>
</dbReference>
<dbReference type="InterPro" id="IPR010979">
    <property type="entry name" value="Ribosomal_uS13-like_H2TH"/>
</dbReference>
<feature type="domain" description="Formamidopyrimidine-DNA glycosylase catalytic" evidence="18">
    <location>
        <begin position="2"/>
        <end position="117"/>
    </location>
</feature>
<evidence type="ECO:0000256" key="15">
    <source>
        <dbReference type="ARBA" id="ARBA00044632"/>
    </source>
</evidence>
<comment type="catalytic activity">
    <reaction evidence="15">
        <text>2'-deoxyribonucleotide-(2'-deoxyribose 5'-phosphate)-2'-deoxyribonucleotide-DNA = a 3'-end 2'-deoxyribonucleotide-(2,3-dehydro-2,3-deoxyribose 5'-phosphate)-DNA + a 5'-end 5'-phospho-2'-deoxyribonucleoside-DNA + H(+)</text>
        <dbReference type="Rhea" id="RHEA:66592"/>
        <dbReference type="Rhea" id="RHEA-COMP:13180"/>
        <dbReference type="Rhea" id="RHEA-COMP:16897"/>
        <dbReference type="Rhea" id="RHEA-COMP:17067"/>
        <dbReference type="ChEBI" id="CHEBI:15378"/>
        <dbReference type="ChEBI" id="CHEBI:136412"/>
        <dbReference type="ChEBI" id="CHEBI:157695"/>
        <dbReference type="ChEBI" id="CHEBI:167181"/>
        <dbReference type="EC" id="4.2.99.18"/>
    </reaction>
</comment>
<dbReference type="InterPro" id="IPR020629">
    <property type="entry name" value="FPG_Glyclase"/>
</dbReference>
<protein>
    <submittedName>
        <fullName evidence="19">Bifunctional DNA-formamidopyrimidine glycosylase/DNA-(Apurinic or apyrimidinic site) lyase</fullName>
        <ecNumber evidence="19">3.2.2.23</ecNumber>
        <ecNumber evidence="19">4.2.99.18</ecNumber>
    </submittedName>
</protein>
<evidence type="ECO:0000256" key="16">
    <source>
        <dbReference type="PROSITE-ProRule" id="PRU00391"/>
    </source>
</evidence>
<evidence type="ECO:0000256" key="7">
    <source>
        <dbReference type="ARBA" id="ARBA00022771"/>
    </source>
</evidence>
<dbReference type="InterPro" id="IPR015886">
    <property type="entry name" value="H2TH_FPG"/>
</dbReference>
<proteinExistence type="inferred from homology"/>
<keyword evidence="5" id="KW-0479">Metal-binding</keyword>
<evidence type="ECO:0000256" key="13">
    <source>
        <dbReference type="ARBA" id="ARBA00023268"/>
    </source>
</evidence>
<evidence type="ECO:0000256" key="12">
    <source>
        <dbReference type="ARBA" id="ARBA00023239"/>
    </source>
</evidence>
<keyword evidence="9" id="KW-0862">Zinc</keyword>
<keyword evidence="12 19" id="KW-0456">Lyase</keyword>
<evidence type="ECO:0000256" key="4">
    <source>
        <dbReference type="ARBA" id="ARBA00011245"/>
    </source>
</evidence>
<evidence type="ECO:0000313" key="19">
    <source>
        <dbReference type="EMBL" id="AZN29575.1"/>
    </source>
</evidence>
<dbReference type="Proteomes" id="UP000270021">
    <property type="component" value="Chromosome"/>
</dbReference>
<dbReference type="SUPFAM" id="SSF81624">
    <property type="entry name" value="N-terminal domain of MutM-like DNA repair proteins"/>
    <property type="match status" value="1"/>
</dbReference>
<comment type="similarity">
    <text evidence="3">Belongs to the FPG family.</text>
</comment>
<dbReference type="GO" id="GO:0006979">
    <property type="term" value="P:response to oxidative stress"/>
    <property type="evidence" value="ECO:0007669"/>
    <property type="project" value="UniProtKB-ARBA"/>
</dbReference>
<keyword evidence="13" id="KW-0511">Multifunctional enzyme</keyword>
<dbReference type="PANTHER" id="PTHR22993">
    <property type="entry name" value="FORMAMIDOPYRIMIDINE-DNA GLYCOSYLASE"/>
    <property type="match status" value="1"/>
</dbReference>
<evidence type="ECO:0000256" key="3">
    <source>
        <dbReference type="ARBA" id="ARBA00009409"/>
    </source>
</evidence>
<dbReference type="GO" id="GO:0003690">
    <property type="term" value="F:double-stranded DNA binding"/>
    <property type="evidence" value="ECO:0007669"/>
    <property type="project" value="UniProtKB-ARBA"/>
</dbReference>
<evidence type="ECO:0000256" key="2">
    <source>
        <dbReference type="ARBA" id="ARBA00001947"/>
    </source>
</evidence>
<evidence type="ECO:0000259" key="17">
    <source>
        <dbReference type="PROSITE" id="PS51066"/>
    </source>
</evidence>
<dbReference type="PANTHER" id="PTHR22993:SF9">
    <property type="entry name" value="FORMAMIDOPYRIMIDINE-DNA GLYCOSYLASE"/>
    <property type="match status" value="1"/>
</dbReference>
<name>A0A3Q8WUQ9_9ACTO</name>
<evidence type="ECO:0000256" key="8">
    <source>
        <dbReference type="ARBA" id="ARBA00022801"/>
    </source>
</evidence>
<dbReference type="FunFam" id="1.10.8.50:FF:000003">
    <property type="entry name" value="Formamidopyrimidine-DNA glycosylase"/>
    <property type="match status" value="1"/>
</dbReference>
<dbReference type="PROSITE" id="PS01242">
    <property type="entry name" value="ZF_FPG_1"/>
    <property type="match status" value="1"/>
</dbReference>
<dbReference type="Pfam" id="PF06827">
    <property type="entry name" value="zf-FPG_IleRS"/>
    <property type="match status" value="1"/>
</dbReference>
<dbReference type="RefSeq" id="WP_126039548.1">
    <property type="nucleotide sequence ID" value="NZ_CP034438.1"/>
</dbReference>
<dbReference type="InterPro" id="IPR000214">
    <property type="entry name" value="Znf_DNA_glyclase/AP_lyase"/>
</dbReference>
<sequence>MPELPEVETVREGLERLLKGERIDDIAVYHPRAVQRSEGDVAGLAVFGGRTVEAVVRRGKFLWFEMEGIALNFHLGMSGQLLVSEPGAPAPDHPHLRARIMFKDGSVLRFLDQRTFGYLQRSSLTEVSDGRPAGQGTESPFIPVPVAHIARDVLDPWVEVGDIARRTRRRRTEIKRAMLDQTLASGMGNIYCDEALYRAKINPRRKTNGLSYQRIEALWHHSKDVLREALEQGGTTFDALYVNVNGASGYFSRSLQAYGQGGKPCGRCGATMTRIQFMNRSSTFCPICQPFSGGSSSRL</sequence>
<keyword evidence="6" id="KW-0227">DNA damage</keyword>
<keyword evidence="8 19" id="KW-0378">Hydrolase</keyword>
<evidence type="ECO:0000256" key="14">
    <source>
        <dbReference type="ARBA" id="ARBA00023295"/>
    </source>
</evidence>
<dbReference type="EC" id="3.2.2.23" evidence="19"/>
<keyword evidence="20" id="KW-1185">Reference proteome</keyword>
<evidence type="ECO:0000313" key="20">
    <source>
        <dbReference type="Proteomes" id="UP000270021"/>
    </source>
</evidence>
<evidence type="ECO:0000256" key="5">
    <source>
        <dbReference type="ARBA" id="ARBA00022723"/>
    </source>
</evidence>
<dbReference type="NCBIfam" id="NF002211">
    <property type="entry name" value="PRK01103.1"/>
    <property type="match status" value="1"/>
</dbReference>
<dbReference type="EC" id="4.2.99.18" evidence="19"/>
<dbReference type="GO" id="GO:0006284">
    <property type="term" value="P:base-excision repair"/>
    <property type="evidence" value="ECO:0007669"/>
    <property type="project" value="InterPro"/>
</dbReference>
<dbReference type="GO" id="GO:0003684">
    <property type="term" value="F:damaged DNA binding"/>
    <property type="evidence" value="ECO:0007669"/>
    <property type="project" value="InterPro"/>
</dbReference>